<evidence type="ECO:0000256" key="5">
    <source>
        <dbReference type="ARBA" id="ARBA00022723"/>
    </source>
</evidence>
<dbReference type="PANTHER" id="PTHR13832">
    <property type="entry name" value="PROTEIN PHOSPHATASE 2C"/>
    <property type="match status" value="1"/>
</dbReference>
<name>A0A0L0D6W3_THETB</name>
<dbReference type="CDD" id="cd00143">
    <property type="entry name" value="PP2Cc"/>
    <property type="match status" value="1"/>
</dbReference>
<reference evidence="11 12" key="1">
    <citation type="submission" date="2010-05" db="EMBL/GenBank/DDBJ databases">
        <title>The Genome Sequence of Thecamonas trahens ATCC 50062.</title>
        <authorList>
            <consortium name="The Broad Institute Genome Sequencing Platform"/>
            <person name="Russ C."/>
            <person name="Cuomo C."/>
            <person name="Shea T."/>
            <person name="Young S.K."/>
            <person name="Zeng Q."/>
            <person name="Koehrsen M."/>
            <person name="Haas B."/>
            <person name="Borodovsky M."/>
            <person name="Guigo R."/>
            <person name="Alvarado L."/>
            <person name="Berlin A."/>
            <person name="Bochicchio J."/>
            <person name="Borenstein D."/>
            <person name="Chapman S."/>
            <person name="Chen Z."/>
            <person name="Freedman E."/>
            <person name="Gellesch M."/>
            <person name="Goldberg J."/>
            <person name="Griggs A."/>
            <person name="Gujja S."/>
            <person name="Heilman E."/>
            <person name="Heiman D."/>
            <person name="Hepburn T."/>
            <person name="Howarth C."/>
            <person name="Jen D."/>
            <person name="Larson L."/>
            <person name="Mehta T."/>
            <person name="Park D."/>
            <person name="Pearson M."/>
            <person name="Roberts A."/>
            <person name="Saif S."/>
            <person name="Shenoy N."/>
            <person name="Sisk P."/>
            <person name="Stolte C."/>
            <person name="Sykes S."/>
            <person name="Thomson T."/>
            <person name="Walk T."/>
            <person name="White J."/>
            <person name="Yandava C."/>
            <person name="Burger G."/>
            <person name="Gray M.W."/>
            <person name="Holland P.W.H."/>
            <person name="King N."/>
            <person name="Lang F.B.F."/>
            <person name="Roger A.J."/>
            <person name="Ruiz-Trillo I."/>
            <person name="Lander E."/>
            <person name="Nusbaum C."/>
        </authorList>
    </citation>
    <scope>NUCLEOTIDE SEQUENCE [LARGE SCALE GENOMIC DNA]</scope>
    <source>
        <strain evidence="11 12">ATCC 50062</strain>
    </source>
</reference>
<dbReference type="Proteomes" id="UP000054408">
    <property type="component" value="Unassembled WGS sequence"/>
</dbReference>
<comment type="cofactor">
    <cofactor evidence="2">
        <name>Mg(2+)</name>
        <dbReference type="ChEBI" id="CHEBI:18420"/>
    </cofactor>
</comment>
<comment type="cofactor">
    <cofactor evidence="1">
        <name>Mn(2+)</name>
        <dbReference type="ChEBI" id="CHEBI:29035"/>
    </cofactor>
</comment>
<dbReference type="InterPro" id="IPR015655">
    <property type="entry name" value="PP2C"/>
</dbReference>
<dbReference type="FunFam" id="3.60.40.10:FF:000016">
    <property type="entry name" value="Protein phosphatase 2C"/>
    <property type="match status" value="1"/>
</dbReference>
<dbReference type="PROSITE" id="PS01032">
    <property type="entry name" value="PPM_1"/>
    <property type="match status" value="1"/>
</dbReference>
<dbReference type="InterPro" id="IPR036457">
    <property type="entry name" value="PPM-type-like_dom_sf"/>
</dbReference>
<dbReference type="AlphaFoldDB" id="A0A0L0D6W3"/>
<dbReference type="PANTHER" id="PTHR13832:SF565">
    <property type="entry name" value="AT28366P-RELATED"/>
    <property type="match status" value="1"/>
</dbReference>
<evidence type="ECO:0000259" key="10">
    <source>
        <dbReference type="PROSITE" id="PS51746"/>
    </source>
</evidence>
<evidence type="ECO:0000313" key="12">
    <source>
        <dbReference type="Proteomes" id="UP000054408"/>
    </source>
</evidence>
<dbReference type="Pfam" id="PF00481">
    <property type="entry name" value="PP2C"/>
    <property type="match status" value="1"/>
</dbReference>
<proteinExistence type="inferred from homology"/>
<keyword evidence="12" id="KW-1185">Reference proteome</keyword>
<dbReference type="GeneID" id="25563852"/>
<protein>
    <recommendedName>
        <fullName evidence="4">protein-serine/threonine phosphatase</fullName>
        <ecNumber evidence="4">3.1.3.16</ecNumber>
    </recommendedName>
</protein>
<evidence type="ECO:0000256" key="6">
    <source>
        <dbReference type="ARBA" id="ARBA00022801"/>
    </source>
</evidence>
<dbReference type="Gene3D" id="3.60.40.10">
    <property type="entry name" value="PPM-type phosphatase domain"/>
    <property type="match status" value="1"/>
</dbReference>
<dbReference type="InterPro" id="IPR000222">
    <property type="entry name" value="PP2C_BS"/>
</dbReference>
<organism evidence="11 12">
    <name type="scientific">Thecamonas trahens ATCC 50062</name>
    <dbReference type="NCBI Taxonomy" id="461836"/>
    <lineage>
        <taxon>Eukaryota</taxon>
        <taxon>Apusozoa</taxon>
        <taxon>Apusomonadida</taxon>
        <taxon>Apusomonadidae</taxon>
        <taxon>Thecamonas</taxon>
    </lineage>
</organism>
<dbReference type="eggNOG" id="KOG0698">
    <property type="taxonomic scope" value="Eukaryota"/>
</dbReference>
<keyword evidence="6 9" id="KW-0378">Hydrolase</keyword>
<evidence type="ECO:0000313" key="11">
    <source>
        <dbReference type="EMBL" id="KNC48069.1"/>
    </source>
</evidence>
<dbReference type="EMBL" id="GL349449">
    <property type="protein sequence ID" value="KNC48069.1"/>
    <property type="molecule type" value="Genomic_DNA"/>
</dbReference>
<dbReference type="GO" id="GO:0004722">
    <property type="term" value="F:protein serine/threonine phosphatase activity"/>
    <property type="evidence" value="ECO:0007669"/>
    <property type="project" value="UniProtKB-EC"/>
</dbReference>
<evidence type="ECO:0000256" key="7">
    <source>
        <dbReference type="ARBA" id="ARBA00022912"/>
    </source>
</evidence>
<evidence type="ECO:0000256" key="8">
    <source>
        <dbReference type="ARBA" id="ARBA00023211"/>
    </source>
</evidence>
<feature type="domain" description="PPM-type phosphatase" evidence="10">
    <location>
        <begin position="23"/>
        <end position="293"/>
    </location>
</feature>
<comment type="similarity">
    <text evidence="3 9">Belongs to the PP2C family.</text>
</comment>
<dbReference type="SUPFAM" id="SSF81606">
    <property type="entry name" value="PP2C-like"/>
    <property type="match status" value="1"/>
</dbReference>
<accession>A0A0L0D6W3</accession>
<dbReference type="OMA" id="TKRPEYR"/>
<evidence type="ECO:0000256" key="1">
    <source>
        <dbReference type="ARBA" id="ARBA00001936"/>
    </source>
</evidence>
<dbReference type="SMART" id="SM00332">
    <property type="entry name" value="PP2Cc"/>
    <property type="match status" value="1"/>
</dbReference>
<sequence>MGALLSKPVTEQTTHSGQSDQLIFASASMQGWRNHMEDAETALLSLEGAPGWAMFAVFDGHGGSRVSKYCGEALHLRVVSDPEWKAGNYEQAFKNGFLGTDQDILDSDDPLLANDPSGATSVVVAINVDDHKLYCANAGDSRAVLSRGGTAVPLSEDHKPDNKEESARITAAGGFVSLGRVNGSLALSRAIGDHAFKQNSSLPAEQQAVTALPDVLALDVTPEDEFFVVACDGIWDCMTSQQVIDFVRERIPQRATEEELVNICSELMMKCLAPSPSISGTGCDNMTVVIVQILRD</sequence>
<dbReference type="EC" id="3.1.3.16" evidence="4"/>
<dbReference type="InterPro" id="IPR001932">
    <property type="entry name" value="PPM-type_phosphatase-like_dom"/>
</dbReference>
<dbReference type="GO" id="GO:0046872">
    <property type="term" value="F:metal ion binding"/>
    <property type="evidence" value="ECO:0007669"/>
    <property type="project" value="UniProtKB-KW"/>
</dbReference>
<dbReference type="PROSITE" id="PS51746">
    <property type="entry name" value="PPM_2"/>
    <property type="match status" value="1"/>
</dbReference>
<evidence type="ECO:0000256" key="2">
    <source>
        <dbReference type="ARBA" id="ARBA00001946"/>
    </source>
</evidence>
<dbReference type="STRING" id="461836.A0A0L0D6W3"/>
<evidence type="ECO:0000256" key="4">
    <source>
        <dbReference type="ARBA" id="ARBA00013081"/>
    </source>
</evidence>
<dbReference type="OrthoDB" id="10264738at2759"/>
<keyword evidence="7 9" id="KW-0904">Protein phosphatase</keyword>
<gene>
    <name evidence="11" type="ORF">AMSG_04300</name>
</gene>
<evidence type="ECO:0000256" key="3">
    <source>
        <dbReference type="ARBA" id="ARBA00006702"/>
    </source>
</evidence>
<keyword evidence="8" id="KW-0464">Manganese</keyword>
<dbReference type="RefSeq" id="XP_013759084.1">
    <property type="nucleotide sequence ID" value="XM_013903630.1"/>
</dbReference>
<evidence type="ECO:0000256" key="9">
    <source>
        <dbReference type="RuleBase" id="RU003465"/>
    </source>
</evidence>
<keyword evidence="5" id="KW-0479">Metal-binding</keyword>